<feature type="domain" description="FAD dependent oxidoreductase" evidence="2">
    <location>
        <begin position="15"/>
        <end position="369"/>
    </location>
</feature>
<dbReference type="SUPFAM" id="SSF51905">
    <property type="entry name" value="FAD/NAD(P)-binding domain"/>
    <property type="match status" value="1"/>
</dbReference>
<evidence type="ECO:0000313" key="3">
    <source>
        <dbReference type="EMBL" id="RPE09424.1"/>
    </source>
</evidence>
<dbReference type="Gene3D" id="3.50.50.60">
    <property type="entry name" value="FAD/NAD(P)-binding domain"/>
    <property type="match status" value="1"/>
</dbReference>
<organism evidence="3 4">
    <name type="scientific">Chitinophaga lutea</name>
    <dbReference type="NCBI Taxonomy" id="2488634"/>
    <lineage>
        <taxon>Bacteria</taxon>
        <taxon>Pseudomonadati</taxon>
        <taxon>Bacteroidota</taxon>
        <taxon>Chitinophagia</taxon>
        <taxon>Chitinophagales</taxon>
        <taxon>Chitinophagaceae</taxon>
        <taxon>Chitinophaga</taxon>
    </lineage>
</organism>
<proteinExistence type="predicted"/>
<dbReference type="RefSeq" id="WP_123848421.1">
    <property type="nucleotide sequence ID" value="NZ_RPDH01000002.1"/>
</dbReference>
<gene>
    <name evidence="3" type="ORF">EGT74_20735</name>
</gene>
<reference evidence="3 4" key="1">
    <citation type="submission" date="2018-11" db="EMBL/GenBank/DDBJ databases">
        <title>Chitinophaga lutea sp.nov., isolate from arsenic contaminated soil.</title>
        <authorList>
            <person name="Zong Y."/>
        </authorList>
    </citation>
    <scope>NUCLEOTIDE SEQUENCE [LARGE SCALE GENOMIC DNA]</scope>
    <source>
        <strain evidence="3 4">ZY74</strain>
    </source>
</reference>
<dbReference type="InterPro" id="IPR036188">
    <property type="entry name" value="FAD/NAD-bd_sf"/>
</dbReference>
<accession>A0A3N4QCE0</accession>
<dbReference type="PANTHER" id="PTHR13847:SF281">
    <property type="entry name" value="FAD DEPENDENT OXIDOREDUCTASE DOMAIN-CONTAINING PROTEIN"/>
    <property type="match status" value="1"/>
</dbReference>
<dbReference type="Gene3D" id="3.30.9.10">
    <property type="entry name" value="D-Amino Acid Oxidase, subunit A, domain 2"/>
    <property type="match status" value="1"/>
</dbReference>
<dbReference type="EMBL" id="RPDH01000002">
    <property type="protein sequence ID" value="RPE09424.1"/>
    <property type="molecule type" value="Genomic_DNA"/>
</dbReference>
<dbReference type="AlphaFoldDB" id="A0A3N4QCE0"/>
<evidence type="ECO:0000259" key="2">
    <source>
        <dbReference type="Pfam" id="PF01266"/>
    </source>
</evidence>
<name>A0A3N4QCE0_9BACT</name>
<keyword evidence="4" id="KW-1185">Reference proteome</keyword>
<dbReference type="Proteomes" id="UP000278351">
    <property type="component" value="Unassembled WGS sequence"/>
</dbReference>
<dbReference type="GO" id="GO:0005737">
    <property type="term" value="C:cytoplasm"/>
    <property type="evidence" value="ECO:0007669"/>
    <property type="project" value="TreeGrafter"/>
</dbReference>
<evidence type="ECO:0000256" key="1">
    <source>
        <dbReference type="SAM" id="Phobius"/>
    </source>
</evidence>
<feature type="transmembrane region" description="Helical" evidence="1">
    <location>
        <begin position="12"/>
        <end position="31"/>
    </location>
</feature>
<keyword evidence="1" id="KW-0812">Transmembrane</keyword>
<keyword evidence="1" id="KW-1133">Transmembrane helix</keyword>
<dbReference type="OrthoDB" id="1491488at2"/>
<dbReference type="Pfam" id="PF01266">
    <property type="entry name" value="DAO"/>
    <property type="match status" value="1"/>
</dbReference>
<sequence length="372" mass="41473">MLSYWEKQSLLHYDCILLGSGIVGLSAAISIKERFPRKRILVLERGLLPSGASTRNAGFACIGSLTEILDDLRRMPAKEVVALVQMRKKGLQLLRSRIGDDRMQYRENGSYELIGEAELPALQQMEAVNAMLFDILPGPAFSMADDKIDAFGFARSHVRHLVKNNFEGELHTGMMMRTLIDLAFERGIEIKTGCEVTSFEEDAQQVKVTVNNSLQFSAEQLAICTNAFTGDFLPELDITPGRGQVLITGPVKDLPFKGIFHFDEGYYYFRELNGRVLFGGGRNLDFGGETTTDIALSARIQQDLEDKLRTLILPHHPFVIEDRWAGIMAFGQNKQPIVKAYSKRIWLAVRMGGMGIAIGSEVGRSLAALMHE</sequence>
<dbReference type="InterPro" id="IPR006076">
    <property type="entry name" value="FAD-dep_OxRdtase"/>
</dbReference>
<keyword evidence="1" id="KW-0472">Membrane</keyword>
<dbReference type="PANTHER" id="PTHR13847">
    <property type="entry name" value="SARCOSINE DEHYDROGENASE-RELATED"/>
    <property type="match status" value="1"/>
</dbReference>
<evidence type="ECO:0000313" key="4">
    <source>
        <dbReference type="Proteomes" id="UP000278351"/>
    </source>
</evidence>
<protein>
    <submittedName>
        <fullName evidence="3">FAD-binding oxidoreductase</fullName>
    </submittedName>
</protein>
<comment type="caution">
    <text evidence="3">The sequence shown here is derived from an EMBL/GenBank/DDBJ whole genome shotgun (WGS) entry which is preliminary data.</text>
</comment>